<evidence type="ECO:0000313" key="12">
    <source>
        <dbReference type="Proteomes" id="UP000571084"/>
    </source>
</evidence>
<sequence>MMNLKSKFQRGFTLLELLVVLLITALLAGYVGPKLFGKIEQAKESAAASQMKTLADVLGQYRIDTGEYPTEEQGLEALIVQPAGENNWKGPYLNNEVPKDPWDHAYVWHNPARDANATHEVEILSLGADGQLGGSGKNKDITRGF</sequence>
<evidence type="ECO:0000256" key="9">
    <source>
        <dbReference type="ARBA" id="ARBA00023136"/>
    </source>
</evidence>
<dbReference type="InterPro" id="IPR013545">
    <property type="entry name" value="T2SS_protein-GspG_C"/>
</dbReference>
<dbReference type="InterPro" id="IPR045584">
    <property type="entry name" value="Pilin-like"/>
</dbReference>
<feature type="domain" description="Type II secretion system protein GspG C-terminal" evidence="10">
    <location>
        <begin position="34"/>
        <end position="142"/>
    </location>
</feature>
<reference evidence="11 12" key="1">
    <citation type="submission" date="2020-08" db="EMBL/GenBank/DDBJ databases">
        <title>Genomic Encyclopedia of Type Strains, Phase IV (KMG-IV): sequencing the most valuable type-strain genomes for metagenomic binning, comparative biology and taxonomic classification.</title>
        <authorList>
            <person name="Goeker M."/>
        </authorList>
    </citation>
    <scope>NUCLEOTIDE SEQUENCE [LARGE SCALE GENOMIC DNA]</scope>
    <source>
        <strain evidence="11 12">DSM 23240</strain>
    </source>
</reference>
<dbReference type="GO" id="GO:0005886">
    <property type="term" value="C:plasma membrane"/>
    <property type="evidence" value="ECO:0007669"/>
    <property type="project" value="UniProtKB-SubCell"/>
</dbReference>
<dbReference type="EMBL" id="JACHHQ010000009">
    <property type="protein sequence ID" value="MBB5201920.1"/>
    <property type="molecule type" value="Genomic_DNA"/>
</dbReference>
<dbReference type="SUPFAM" id="SSF54523">
    <property type="entry name" value="Pili subunits"/>
    <property type="match status" value="1"/>
</dbReference>
<dbReference type="Proteomes" id="UP000571084">
    <property type="component" value="Unassembled WGS sequence"/>
</dbReference>
<dbReference type="InterPro" id="IPR012902">
    <property type="entry name" value="N_methyl_site"/>
</dbReference>
<evidence type="ECO:0000256" key="6">
    <source>
        <dbReference type="ARBA" id="ARBA00022519"/>
    </source>
</evidence>
<comment type="similarity">
    <text evidence="2">Belongs to the GSP G family.</text>
</comment>
<evidence type="ECO:0000256" key="1">
    <source>
        <dbReference type="ARBA" id="ARBA00004377"/>
    </source>
</evidence>
<keyword evidence="7" id="KW-0812">Transmembrane</keyword>
<dbReference type="AlphaFoldDB" id="A0A840RZT5"/>
<comment type="subcellular location">
    <subcellularLocation>
        <location evidence="1">Cell inner membrane</location>
        <topology evidence="1">Single-pass membrane protein</topology>
    </subcellularLocation>
</comment>
<dbReference type="InterPro" id="IPR010054">
    <property type="entry name" value="Type2_sec_GspG"/>
</dbReference>
<evidence type="ECO:0000256" key="5">
    <source>
        <dbReference type="ARBA" id="ARBA00022481"/>
    </source>
</evidence>
<proteinExistence type="inferred from homology"/>
<organism evidence="11 12">
    <name type="scientific">Glaciimonas immobilis</name>
    <dbReference type="NCBI Taxonomy" id="728004"/>
    <lineage>
        <taxon>Bacteria</taxon>
        <taxon>Pseudomonadati</taxon>
        <taxon>Pseudomonadota</taxon>
        <taxon>Betaproteobacteria</taxon>
        <taxon>Burkholderiales</taxon>
        <taxon>Oxalobacteraceae</taxon>
        <taxon>Glaciimonas</taxon>
    </lineage>
</organism>
<evidence type="ECO:0000256" key="7">
    <source>
        <dbReference type="ARBA" id="ARBA00022692"/>
    </source>
</evidence>
<dbReference type="PANTHER" id="PTHR30093">
    <property type="entry name" value="GENERAL SECRETION PATHWAY PROTEIN G"/>
    <property type="match status" value="1"/>
</dbReference>
<keyword evidence="12" id="KW-1185">Reference proteome</keyword>
<dbReference type="PRINTS" id="PR00813">
    <property type="entry name" value="BCTERIALGSPG"/>
</dbReference>
<dbReference type="GO" id="GO:0015628">
    <property type="term" value="P:protein secretion by the type II secretion system"/>
    <property type="evidence" value="ECO:0007669"/>
    <property type="project" value="InterPro"/>
</dbReference>
<keyword evidence="4" id="KW-1003">Cell membrane</keyword>
<keyword evidence="9" id="KW-0472">Membrane</keyword>
<keyword evidence="5" id="KW-0488">Methylation</keyword>
<accession>A0A840RZT5</accession>
<dbReference type="RefSeq" id="WP_311734908.1">
    <property type="nucleotide sequence ID" value="NZ_JAAOZT010000005.1"/>
</dbReference>
<evidence type="ECO:0000259" key="10">
    <source>
        <dbReference type="Pfam" id="PF08334"/>
    </source>
</evidence>
<dbReference type="Pfam" id="PF08334">
    <property type="entry name" value="T2SSG"/>
    <property type="match status" value="1"/>
</dbReference>
<dbReference type="NCBIfam" id="TIGR01710">
    <property type="entry name" value="typeII_sec_gspG"/>
    <property type="match status" value="1"/>
</dbReference>
<dbReference type="NCBIfam" id="TIGR02532">
    <property type="entry name" value="IV_pilin_GFxxxE"/>
    <property type="match status" value="1"/>
</dbReference>
<gene>
    <name evidence="11" type="ORF">HNR39_003782</name>
</gene>
<evidence type="ECO:0000256" key="3">
    <source>
        <dbReference type="ARBA" id="ARBA00020042"/>
    </source>
</evidence>
<dbReference type="Pfam" id="PF07963">
    <property type="entry name" value="N_methyl"/>
    <property type="match status" value="1"/>
</dbReference>
<dbReference type="PANTHER" id="PTHR30093:SF44">
    <property type="entry name" value="TYPE II SECRETION SYSTEM CORE PROTEIN G"/>
    <property type="match status" value="1"/>
</dbReference>
<evidence type="ECO:0000256" key="8">
    <source>
        <dbReference type="ARBA" id="ARBA00022989"/>
    </source>
</evidence>
<evidence type="ECO:0000256" key="2">
    <source>
        <dbReference type="ARBA" id="ARBA00009984"/>
    </source>
</evidence>
<keyword evidence="6" id="KW-0997">Cell inner membrane</keyword>
<name>A0A840RZT5_9BURK</name>
<dbReference type="GO" id="GO:0015627">
    <property type="term" value="C:type II protein secretion system complex"/>
    <property type="evidence" value="ECO:0007669"/>
    <property type="project" value="InterPro"/>
</dbReference>
<evidence type="ECO:0000313" key="11">
    <source>
        <dbReference type="EMBL" id="MBB5201920.1"/>
    </source>
</evidence>
<dbReference type="Gene3D" id="3.30.700.10">
    <property type="entry name" value="Glycoprotein, Type 4 Pilin"/>
    <property type="match status" value="1"/>
</dbReference>
<evidence type="ECO:0000256" key="4">
    <source>
        <dbReference type="ARBA" id="ARBA00022475"/>
    </source>
</evidence>
<comment type="caution">
    <text evidence="11">The sequence shown here is derived from an EMBL/GenBank/DDBJ whole genome shotgun (WGS) entry which is preliminary data.</text>
</comment>
<dbReference type="InterPro" id="IPR000983">
    <property type="entry name" value="Bac_GSPG_pilin"/>
</dbReference>
<keyword evidence="8" id="KW-1133">Transmembrane helix</keyword>
<protein>
    <recommendedName>
        <fullName evidence="3">Type II secretion system core protein G</fullName>
    </recommendedName>
</protein>